<organism evidence="1 2">
    <name type="scientific">Halteria grandinella</name>
    <dbReference type="NCBI Taxonomy" id="5974"/>
    <lineage>
        <taxon>Eukaryota</taxon>
        <taxon>Sar</taxon>
        <taxon>Alveolata</taxon>
        <taxon>Ciliophora</taxon>
        <taxon>Intramacronucleata</taxon>
        <taxon>Spirotrichea</taxon>
        <taxon>Stichotrichia</taxon>
        <taxon>Sporadotrichida</taxon>
        <taxon>Halteriidae</taxon>
        <taxon>Halteria</taxon>
    </lineage>
</organism>
<evidence type="ECO:0000313" key="1">
    <source>
        <dbReference type="EMBL" id="TNV77343.1"/>
    </source>
</evidence>
<proteinExistence type="predicted"/>
<evidence type="ECO:0000313" key="2">
    <source>
        <dbReference type="Proteomes" id="UP000785679"/>
    </source>
</evidence>
<name>A0A8J8T0T6_HALGN</name>
<reference evidence="1" key="1">
    <citation type="submission" date="2019-06" db="EMBL/GenBank/DDBJ databases">
        <authorList>
            <person name="Zheng W."/>
        </authorList>
    </citation>
    <scope>NUCLEOTIDE SEQUENCE</scope>
    <source>
        <strain evidence="1">QDHG01</strain>
    </source>
</reference>
<keyword evidence="2" id="KW-1185">Reference proteome</keyword>
<accession>A0A8J8T0T6</accession>
<dbReference type="AlphaFoldDB" id="A0A8J8T0T6"/>
<gene>
    <name evidence="1" type="ORF">FGO68_gene11975</name>
</gene>
<dbReference type="EMBL" id="RRYP01012073">
    <property type="protein sequence ID" value="TNV77343.1"/>
    <property type="molecule type" value="Genomic_DNA"/>
</dbReference>
<dbReference type="Proteomes" id="UP000785679">
    <property type="component" value="Unassembled WGS sequence"/>
</dbReference>
<protein>
    <submittedName>
        <fullName evidence="1">Uncharacterized protein</fullName>
    </submittedName>
</protein>
<comment type="caution">
    <text evidence="1">The sequence shown here is derived from an EMBL/GenBank/DDBJ whole genome shotgun (WGS) entry which is preliminary data.</text>
</comment>
<sequence>MVDTATTYLKPETGFDSKHCWNKYGNPSAADLVTMTMNRSDQATISKNTILTQCNFTIMQNTAAGRGKQISLTKSAYVCTRNLSTWTCLDTSSAQNITVFANCKKDKNGRDATCEMYHLQ</sequence>